<organism evidence="1 2">
    <name type="scientific">Ceraceosorus bombacis</name>
    <dbReference type="NCBI Taxonomy" id="401625"/>
    <lineage>
        <taxon>Eukaryota</taxon>
        <taxon>Fungi</taxon>
        <taxon>Dikarya</taxon>
        <taxon>Basidiomycota</taxon>
        <taxon>Ustilaginomycotina</taxon>
        <taxon>Exobasidiomycetes</taxon>
        <taxon>Ceraceosorales</taxon>
        <taxon>Ceraceosoraceae</taxon>
        <taxon>Ceraceosorus</taxon>
    </lineage>
</organism>
<dbReference type="EMBL" id="CCYA01000240">
    <property type="protein sequence ID" value="CEH14090.1"/>
    <property type="molecule type" value="Genomic_DNA"/>
</dbReference>
<dbReference type="OrthoDB" id="10494333at2759"/>
<name>A0A0N7L9L1_9BASI</name>
<evidence type="ECO:0000313" key="2">
    <source>
        <dbReference type="Proteomes" id="UP000054845"/>
    </source>
</evidence>
<proteinExistence type="predicted"/>
<keyword evidence="2" id="KW-1185">Reference proteome</keyword>
<evidence type="ECO:0000313" key="1">
    <source>
        <dbReference type="EMBL" id="CEH14090.1"/>
    </source>
</evidence>
<accession>A0A0N7L9L1</accession>
<protein>
    <submittedName>
        <fullName evidence="1">Uncharacterized protein</fullName>
    </submittedName>
</protein>
<reference evidence="1 2" key="1">
    <citation type="submission" date="2014-09" db="EMBL/GenBank/DDBJ databases">
        <authorList>
            <person name="Magalhaes I.L.F."/>
            <person name="Oliveira U."/>
            <person name="Santos F.R."/>
            <person name="Vidigal T.H.D.A."/>
            <person name="Brescovit A.D."/>
            <person name="Santos A.J."/>
        </authorList>
    </citation>
    <scope>NUCLEOTIDE SEQUENCE [LARGE SCALE GENOMIC DNA]</scope>
</reference>
<dbReference type="Proteomes" id="UP000054845">
    <property type="component" value="Unassembled WGS sequence"/>
</dbReference>
<sequence length="215" mass="24706">MNCTAPINNNEEKKLRRMLIQLGITSDRMLHKMESREEYKARVRGLSREKLANTAQNQHFPQLCEVVSNGKQGLKLEMRKRRIISGSQLAPMNNYGPMLYAANWVIGTSHDPWANEPAPYHGHAALQRMQACMFEDVAKIQRASKQGHDLARDVVLKATAHYDTARKEGIFYLGYWCDRRNKTYGTMRWWGSKDLTQISSSDSFAARYTRPLEGL</sequence>
<dbReference type="AlphaFoldDB" id="A0A0N7L9L1"/>